<protein>
    <submittedName>
        <fullName evidence="1">Uncharacterized protein</fullName>
    </submittedName>
</protein>
<organism evidence="1">
    <name type="scientific">Rhizophora mucronata</name>
    <name type="common">Asiatic mangrove</name>
    <dbReference type="NCBI Taxonomy" id="61149"/>
    <lineage>
        <taxon>Eukaryota</taxon>
        <taxon>Viridiplantae</taxon>
        <taxon>Streptophyta</taxon>
        <taxon>Embryophyta</taxon>
        <taxon>Tracheophyta</taxon>
        <taxon>Spermatophyta</taxon>
        <taxon>Magnoliopsida</taxon>
        <taxon>eudicotyledons</taxon>
        <taxon>Gunneridae</taxon>
        <taxon>Pentapetalae</taxon>
        <taxon>rosids</taxon>
        <taxon>fabids</taxon>
        <taxon>Malpighiales</taxon>
        <taxon>Rhizophoraceae</taxon>
        <taxon>Rhizophora</taxon>
    </lineage>
</organism>
<sequence>MIQSVEIVGLVDYNIFIFMFPPFNESKCDIQNCGH</sequence>
<accession>A0A2P2Q5J3</accession>
<proteinExistence type="predicted"/>
<name>A0A2P2Q5J3_RHIMU</name>
<evidence type="ECO:0000313" key="1">
    <source>
        <dbReference type="EMBL" id="MBX62257.1"/>
    </source>
</evidence>
<dbReference type="EMBL" id="GGEC01081773">
    <property type="protein sequence ID" value="MBX62257.1"/>
    <property type="molecule type" value="Transcribed_RNA"/>
</dbReference>
<dbReference type="AlphaFoldDB" id="A0A2P2Q5J3"/>
<reference evidence="1" key="1">
    <citation type="submission" date="2018-02" db="EMBL/GenBank/DDBJ databases">
        <title>Rhizophora mucronata_Transcriptome.</title>
        <authorList>
            <person name="Meera S.P."/>
            <person name="Sreeshan A."/>
            <person name="Augustine A."/>
        </authorList>
    </citation>
    <scope>NUCLEOTIDE SEQUENCE</scope>
    <source>
        <tissue evidence="1">Leaf</tissue>
    </source>
</reference>